<dbReference type="AlphaFoldDB" id="D9SAM4"/>
<dbReference type="KEGG" id="fsc:FSU_1583"/>
<dbReference type="Proteomes" id="UP000000517">
    <property type="component" value="Chromosome"/>
</dbReference>
<protein>
    <submittedName>
        <fullName evidence="1">Uncharacterized protein</fullName>
    </submittedName>
</protein>
<dbReference type="EMBL" id="CP002158">
    <property type="protein sequence ID" value="ADL25038.1"/>
    <property type="molecule type" value="Genomic_DNA"/>
</dbReference>
<reference evidence="2" key="1">
    <citation type="submission" date="2010-08" db="EMBL/GenBank/DDBJ databases">
        <title>Complete sequence of Fibrobacter succinogenes subsp. succinogenes S85.</title>
        <authorList>
            <person name="Durkin A.S."/>
            <person name="Nelson K.E."/>
            <person name="Morrison M."/>
            <person name="Forsberg C.W."/>
            <person name="Wilson D.B."/>
            <person name="Russell J.B."/>
            <person name="Cann I.K.O."/>
            <person name="Mackie R.I."/>
            <person name="White B.A."/>
        </authorList>
    </citation>
    <scope>NUCLEOTIDE SEQUENCE [LARGE SCALE GENOMIC DNA]</scope>
    <source>
        <strain evidence="2">ATCC 19169 / S85</strain>
    </source>
</reference>
<dbReference type="STRING" id="59374.FSU_1583"/>
<proteinExistence type="predicted"/>
<organism evidence="1 2">
    <name type="scientific">Fibrobacter succinogenes (strain ATCC 19169 / S85)</name>
    <dbReference type="NCBI Taxonomy" id="59374"/>
    <lineage>
        <taxon>Bacteria</taxon>
        <taxon>Pseudomonadati</taxon>
        <taxon>Fibrobacterota</taxon>
        <taxon>Fibrobacteria</taxon>
        <taxon>Fibrobacterales</taxon>
        <taxon>Fibrobacteraceae</taxon>
        <taxon>Fibrobacter</taxon>
    </lineage>
</organism>
<sequence length="404" mass="45267">MERCRVSHFFCKLRTKKERKMRFSRNIFCSSVLALCLVACSDESAAINDAFVAIFSSSETFNESSSEMSGNSVVSSGDALSSENLISSSSEVEATSSTAVSSSSVSRFEGIVFRNGDKKTAVQKSDIDSVKTQTAGRFWLVMRDPLNQKETESLENIGIYRQRCYEGYRYYLYDYNGPSRDDLGYMCLCLMKAEKDVQKSAIDSRINEFYNSFDADETVAEGIVWESRDQKTVVKRFGDDSLMTQAAGRFWLITDYSLNKEARASLEAFGVETLSCSALHTESLDMGICFMKGARDIQKATMDSLIVGFYNTFSVDDTTKLEFDYTGAHWVFEDVSFEIVVGCWEDVPMDACKEIVKTCKGEDAALDRSVILSTATRETIDCLLSNKDVNRVEPVRYGEPTVID</sequence>
<gene>
    <name evidence="1" type="ordered locus">FSU_1583</name>
</gene>
<name>D9SAM4_FIBSS</name>
<evidence type="ECO:0000313" key="1">
    <source>
        <dbReference type="EMBL" id="ADL25038.1"/>
    </source>
</evidence>
<accession>D9SAM4</accession>
<dbReference type="PATRIC" id="fig|59374.8.peg.1525"/>
<dbReference type="HOGENOM" id="CLU_681044_0_0_0"/>
<evidence type="ECO:0000313" key="2">
    <source>
        <dbReference type="Proteomes" id="UP000000517"/>
    </source>
</evidence>